<keyword evidence="5" id="KW-1185">Reference proteome</keyword>
<dbReference type="InterPro" id="IPR036188">
    <property type="entry name" value="FAD/NAD-bd_sf"/>
</dbReference>
<dbReference type="STRING" id="27342.A0A0H2RUT2"/>
<gene>
    <name evidence="4" type="ORF">SCHPADRAFT_376188</name>
</gene>
<dbReference type="Proteomes" id="UP000053477">
    <property type="component" value="Unassembled WGS sequence"/>
</dbReference>
<dbReference type="PANTHER" id="PTHR43539:SF68">
    <property type="entry name" value="FLAVIN-BINDING MONOOXYGENASE-LIKE PROTEIN (AFU_ORTHOLOGUE AFUA_4G09220)"/>
    <property type="match status" value="1"/>
</dbReference>
<dbReference type="PANTHER" id="PTHR43539">
    <property type="entry name" value="FLAVIN-BINDING MONOOXYGENASE-LIKE PROTEIN (AFU_ORTHOLOGUE AFUA_4G09220)"/>
    <property type="match status" value="1"/>
</dbReference>
<dbReference type="SUPFAM" id="SSF51905">
    <property type="entry name" value="FAD/NAD(P)-binding domain"/>
    <property type="match status" value="1"/>
</dbReference>
<proteinExistence type="predicted"/>
<dbReference type="InterPro" id="IPR050982">
    <property type="entry name" value="Auxin_biosynth/cation_transpt"/>
</dbReference>
<dbReference type="GO" id="GO:0004499">
    <property type="term" value="F:N,N-dimethylaniline monooxygenase activity"/>
    <property type="evidence" value="ECO:0007669"/>
    <property type="project" value="InterPro"/>
</dbReference>
<organism evidence="4 5">
    <name type="scientific">Schizopora paradoxa</name>
    <dbReference type="NCBI Taxonomy" id="27342"/>
    <lineage>
        <taxon>Eukaryota</taxon>
        <taxon>Fungi</taxon>
        <taxon>Dikarya</taxon>
        <taxon>Basidiomycota</taxon>
        <taxon>Agaricomycotina</taxon>
        <taxon>Agaricomycetes</taxon>
        <taxon>Hymenochaetales</taxon>
        <taxon>Schizoporaceae</taxon>
        <taxon>Schizopora</taxon>
    </lineage>
</organism>
<dbReference type="SUPFAM" id="SSF54427">
    <property type="entry name" value="NTF2-like"/>
    <property type="match status" value="1"/>
</dbReference>
<keyword evidence="1" id="KW-0285">Flavoprotein</keyword>
<sequence>MATANLNEVVDAWVLRANKALNSFDAEAFSGCFALDGWFRDLLTFSWDFHSLHGRDAIKSYVGDALSKVQATGLSVDKDFVPRRSNFGPRIVLIDAALTFETPRAHGKGFVRIRTDGDVPEAFAFMMMISDWKGHEEARNSVLRPSAFATRTKDWAEVVQNRRNDIEKNPDVIILGAGQTGLQVAARFSQMNIKALVLDKNERVGDNWRSRYSSLVLHTPRVHHTFLYQSYPTNWPKYTPKDKLAFWLEQYAESNDLVIWLKSTLEPSPVYDSNTQKWSVVVNRNGVHVHLQSSHIVVATSMYGEPNIPDMKGREDFQGQICHSAEFTTGSLYAGKKVVVVGAGNSGGDISLDLVEGGASQVTIVQRSASVFASDKFAGFQLDQIYPEGQKIDHVDLSVFTMPLEALRKLMRDIKEMRFAFDKELREGLDKAGFKLSDGVDNGGAALQLYDSSSGGSYFLDCGCAQHIISGRIGVKQGVGIEHLTSDKVVFTDGSELEADAIVLATGWHSIRGKLDELFGEEVMKKTTGIWGIDEGGEVRAGYRLSGHSGFWFAFGGFIHSRFYSKQLALFIKAIELGYLKI</sequence>
<name>A0A0H2RUT2_9AGAM</name>
<dbReference type="InterPro" id="IPR020946">
    <property type="entry name" value="Flavin_mOase-like"/>
</dbReference>
<dbReference type="OrthoDB" id="74360at2759"/>
<reference evidence="4 5" key="1">
    <citation type="submission" date="2015-04" db="EMBL/GenBank/DDBJ databases">
        <title>Complete genome sequence of Schizopora paradoxa KUC8140, a cosmopolitan wood degrader in East Asia.</title>
        <authorList>
            <consortium name="DOE Joint Genome Institute"/>
            <person name="Min B."/>
            <person name="Park H."/>
            <person name="Jang Y."/>
            <person name="Kim J.-J."/>
            <person name="Kim K.H."/>
            <person name="Pangilinan J."/>
            <person name="Lipzen A."/>
            <person name="Riley R."/>
            <person name="Grigoriev I.V."/>
            <person name="Spatafora J.W."/>
            <person name="Choi I.-G."/>
        </authorList>
    </citation>
    <scope>NUCLEOTIDE SEQUENCE [LARGE SCALE GENOMIC DNA]</scope>
    <source>
        <strain evidence="4 5">KUC8140</strain>
    </source>
</reference>
<dbReference type="AlphaFoldDB" id="A0A0H2RUT2"/>
<protein>
    <submittedName>
        <fullName evidence="4">Dimethylaniline monooxygenase</fullName>
    </submittedName>
</protein>
<dbReference type="InParanoid" id="A0A0H2RUT2"/>
<dbReference type="EMBL" id="KQ085963">
    <property type="protein sequence ID" value="KLO13208.1"/>
    <property type="molecule type" value="Genomic_DNA"/>
</dbReference>
<evidence type="ECO:0000313" key="5">
    <source>
        <dbReference type="Proteomes" id="UP000053477"/>
    </source>
</evidence>
<accession>A0A0H2RUT2</accession>
<evidence type="ECO:0000313" key="4">
    <source>
        <dbReference type="EMBL" id="KLO13208.1"/>
    </source>
</evidence>
<dbReference type="Gene3D" id="3.50.50.60">
    <property type="entry name" value="FAD/NAD(P)-binding domain"/>
    <property type="match status" value="1"/>
</dbReference>
<dbReference type="Pfam" id="PF00743">
    <property type="entry name" value="FMO-like"/>
    <property type="match status" value="1"/>
</dbReference>
<dbReference type="PRINTS" id="PR00368">
    <property type="entry name" value="FADPNR"/>
</dbReference>
<evidence type="ECO:0000256" key="3">
    <source>
        <dbReference type="ARBA" id="ARBA00023002"/>
    </source>
</evidence>
<keyword evidence="4" id="KW-0503">Monooxygenase</keyword>
<keyword evidence="3" id="KW-0560">Oxidoreductase</keyword>
<dbReference type="GO" id="GO:0050661">
    <property type="term" value="F:NADP binding"/>
    <property type="evidence" value="ECO:0007669"/>
    <property type="project" value="InterPro"/>
</dbReference>
<evidence type="ECO:0000256" key="1">
    <source>
        <dbReference type="ARBA" id="ARBA00022630"/>
    </source>
</evidence>
<dbReference type="GO" id="GO:0050660">
    <property type="term" value="F:flavin adenine dinucleotide binding"/>
    <property type="evidence" value="ECO:0007669"/>
    <property type="project" value="InterPro"/>
</dbReference>
<evidence type="ECO:0000256" key="2">
    <source>
        <dbReference type="ARBA" id="ARBA00022827"/>
    </source>
</evidence>
<dbReference type="PRINTS" id="PR00469">
    <property type="entry name" value="PNDRDTASEII"/>
</dbReference>
<keyword evidence="2" id="KW-0274">FAD</keyword>
<dbReference type="InterPro" id="IPR032710">
    <property type="entry name" value="NTF2-like_dom_sf"/>
</dbReference>